<evidence type="ECO:0000313" key="5">
    <source>
        <dbReference type="Proteomes" id="UP001254832"/>
    </source>
</evidence>
<dbReference type="GO" id="GO:0004029">
    <property type="term" value="F:aldehyde dehydrogenase (NAD+) activity"/>
    <property type="evidence" value="ECO:0007669"/>
    <property type="project" value="TreeGrafter"/>
</dbReference>
<dbReference type="SUPFAM" id="SSF51735">
    <property type="entry name" value="NAD(P)-binding Rossmann-fold domains"/>
    <property type="match status" value="1"/>
</dbReference>
<dbReference type="SUPFAM" id="SSF53474">
    <property type="entry name" value="alpha/beta-Hydrolases"/>
    <property type="match status" value="1"/>
</dbReference>
<comment type="caution">
    <text evidence="4">The sequence shown here is derived from an EMBL/GenBank/DDBJ whole genome shotgun (WGS) entry which is preliminary data.</text>
</comment>
<feature type="region of interest" description="Disordered" evidence="1">
    <location>
        <begin position="153"/>
        <end position="174"/>
    </location>
</feature>
<dbReference type="Pfam" id="PF07993">
    <property type="entry name" value="NAD_binding_4"/>
    <property type="match status" value="1"/>
</dbReference>
<evidence type="ECO:0000259" key="2">
    <source>
        <dbReference type="Pfam" id="PF07993"/>
    </source>
</evidence>
<dbReference type="Gene3D" id="3.40.50.720">
    <property type="entry name" value="NAD(P)-binding Rossmann-like Domain"/>
    <property type="match status" value="1"/>
</dbReference>
<dbReference type="InterPro" id="IPR000073">
    <property type="entry name" value="AB_hydrolase_1"/>
</dbReference>
<dbReference type="Proteomes" id="UP001254832">
    <property type="component" value="Unassembled WGS sequence"/>
</dbReference>
<dbReference type="InterPro" id="IPR051783">
    <property type="entry name" value="NAD(P)-dependent_oxidoreduct"/>
</dbReference>
<reference evidence="4" key="1">
    <citation type="submission" date="2023-07" db="EMBL/GenBank/DDBJ databases">
        <title>Sorghum-associated microbial communities from plants grown in Nebraska, USA.</title>
        <authorList>
            <person name="Schachtman D."/>
        </authorList>
    </citation>
    <scope>NUCLEOTIDE SEQUENCE</scope>
    <source>
        <strain evidence="4">BE80</strain>
    </source>
</reference>
<dbReference type="EMBL" id="JAVDTR010000008">
    <property type="protein sequence ID" value="MDR6724604.1"/>
    <property type="molecule type" value="Genomic_DNA"/>
</dbReference>
<dbReference type="Pfam" id="PF12697">
    <property type="entry name" value="Abhydrolase_6"/>
    <property type="match status" value="1"/>
</dbReference>
<evidence type="ECO:0000313" key="4">
    <source>
        <dbReference type="EMBL" id="MDR6724604.1"/>
    </source>
</evidence>
<evidence type="ECO:0000259" key="3">
    <source>
        <dbReference type="Pfam" id="PF12697"/>
    </source>
</evidence>
<dbReference type="PANTHER" id="PTHR48079">
    <property type="entry name" value="PROTEIN YEEZ"/>
    <property type="match status" value="1"/>
</dbReference>
<dbReference type="GO" id="GO:0005737">
    <property type="term" value="C:cytoplasm"/>
    <property type="evidence" value="ECO:0007669"/>
    <property type="project" value="TreeGrafter"/>
</dbReference>
<dbReference type="PANTHER" id="PTHR48079:SF6">
    <property type="entry name" value="NAD(P)-BINDING DOMAIN-CONTAINING PROTEIN-RELATED"/>
    <property type="match status" value="1"/>
</dbReference>
<feature type="compositionally biased region" description="Polar residues" evidence="1">
    <location>
        <begin position="154"/>
        <end position="174"/>
    </location>
</feature>
<gene>
    <name evidence="4" type="ORF">J2W91_003072</name>
</gene>
<dbReference type="RefSeq" id="WP_310141090.1">
    <property type="nucleotide sequence ID" value="NZ_JAVDTR010000008.1"/>
</dbReference>
<feature type="domain" description="Thioester reductase (TE)" evidence="2">
    <location>
        <begin position="22"/>
        <end position="266"/>
    </location>
</feature>
<dbReference type="Gene3D" id="3.40.50.1820">
    <property type="entry name" value="alpha/beta hydrolase"/>
    <property type="match status" value="1"/>
</dbReference>
<name>A0AAP5H5V3_PAEAM</name>
<feature type="domain" description="AB hydrolase-1" evidence="3">
    <location>
        <begin position="413"/>
        <end position="648"/>
    </location>
</feature>
<dbReference type="InterPro" id="IPR029058">
    <property type="entry name" value="AB_hydrolase_fold"/>
</dbReference>
<sequence length="663" mass="72822">METRTYTTEMGTTDHEATTILLTGSTGFIGKEAVRQLIDENLNLILLVRSKVKAKVTLQAYGITDYSRITFVQGDLSVSGLGLSTEDYKLALGANVIIHAGGTMDVTLERTVAERIFMNGAREIGALAEEIHRAHGLKHLIHVVGFMSPYGKNATESEGSTEGNSLTPSGNWRSASSNMMHTESAYEHMKFEADAYIRQHAERCAYPLSVVNPSTVVGAYPTGETEQTGGIGMLVQAMSKGRMPIIPGGASHWLPLISNDVVAQTIVYLSREVESNGGTYPVLLPKEDSPNMKELIQLMATTLDVPSPRWSAPLPMIHAAMKAGGERISGIPPESISFITKQRFDLEQTEQLFLRMGQKIPNVVPLLPHVIADLDYRLTNPIVAAKALPEGWVRTRKGNLAVLVHEGHGEPWVIIHGLMSSADEMLPLGQALQRLTGNPIWLVDLAGFGRSPALGSLQVEVGFKGQVTEVAGVLNEISGPFRLVGHSIGANIAGAVLREYKRENVQLAVLQPVWTASEDQVQRLASKLPRRMLQKQLSRMSPRRLVRQLKRADSTTIDETALLAYAERVSASLRSPRIAGANADLLRWIQRPDRAVVPTYDEAIRTLFVWGRADTGYGRPQELPTSLKCAELPYGHQFPIFHPQETARILADWQIEQELKTHA</sequence>
<proteinExistence type="predicted"/>
<dbReference type="InterPro" id="IPR013120">
    <property type="entry name" value="FAR_NAD-bd"/>
</dbReference>
<dbReference type="InterPro" id="IPR036291">
    <property type="entry name" value="NAD(P)-bd_dom_sf"/>
</dbReference>
<evidence type="ECO:0000256" key="1">
    <source>
        <dbReference type="SAM" id="MobiDB-lite"/>
    </source>
</evidence>
<accession>A0AAP5H5V3</accession>
<protein>
    <submittedName>
        <fullName evidence="4">Nucleoside-diphosphate-sugar epimerase/pimeloyl-ACP methyl ester carboxylesterase</fullName>
    </submittedName>
</protein>
<organism evidence="4 5">
    <name type="scientific">Paenibacillus amylolyticus</name>
    <dbReference type="NCBI Taxonomy" id="1451"/>
    <lineage>
        <taxon>Bacteria</taxon>
        <taxon>Bacillati</taxon>
        <taxon>Bacillota</taxon>
        <taxon>Bacilli</taxon>
        <taxon>Bacillales</taxon>
        <taxon>Paenibacillaceae</taxon>
        <taxon>Paenibacillus</taxon>
    </lineage>
</organism>
<dbReference type="AlphaFoldDB" id="A0AAP5H5V3"/>